<keyword evidence="8" id="KW-0187">Copper transport</keyword>
<dbReference type="PROSITE" id="PS00154">
    <property type="entry name" value="ATPASE_E1_E2"/>
    <property type="match status" value="1"/>
</dbReference>
<reference evidence="17 18" key="1">
    <citation type="journal article" date="2016" name="Int. J. Syst. Evol. Microbiol.">
        <title>Paraphotobacterium marinum gen. nov., sp. nov., a member of the family Vibrionaceae, isolated from surface seawater.</title>
        <authorList>
            <person name="Huang Z."/>
            <person name="Dong C."/>
            <person name="Shao Z."/>
        </authorList>
    </citation>
    <scope>NUCLEOTIDE SEQUENCE [LARGE SCALE GENOMIC DNA]</scope>
    <source>
        <strain evidence="17 18">NSCS20N07D</strain>
    </source>
</reference>
<dbReference type="InterPro" id="IPR023299">
    <property type="entry name" value="ATPase_P-typ_cyto_dom_N"/>
</dbReference>
<evidence type="ECO:0000256" key="10">
    <source>
        <dbReference type="ARBA" id="ARBA00022967"/>
    </source>
</evidence>
<dbReference type="GO" id="GO:0055070">
    <property type="term" value="P:copper ion homeostasis"/>
    <property type="evidence" value="ECO:0007669"/>
    <property type="project" value="TreeGrafter"/>
</dbReference>
<evidence type="ECO:0000256" key="13">
    <source>
        <dbReference type="ARBA" id="ARBA00023065"/>
    </source>
</evidence>
<evidence type="ECO:0000256" key="7">
    <source>
        <dbReference type="ARBA" id="ARBA00022741"/>
    </source>
</evidence>
<evidence type="ECO:0000256" key="4">
    <source>
        <dbReference type="ARBA" id="ARBA00022448"/>
    </source>
</evidence>
<keyword evidence="14 16" id="KW-0472">Membrane</keyword>
<dbReference type="GO" id="GO:0012505">
    <property type="term" value="C:endomembrane system"/>
    <property type="evidence" value="ECO:0007669"/>
    <property type="project" value="UniProtKB-SubCell"/>
</dbReference>
<dbReference type="SUPFAM" id="SSF56784">
    <property type="entry name" value="HAD-like"/>
    <property type="match status" value="1"/>
</dbReference>
<dbReference type="KEGG" id="pmai:CF386_07830"/>
<evidence type="ECO:0000256" key="16">
    <source>
        <dbReference type="RuleBase" id="RU362081"/>
    </source>
</evidence>
<keyword evidence="13" id="KW-0406">Ion transport</keyword>
<keyword evidence="10" id="KW-1278">Translocase</keyword>
<keyword evidence="6 16" id="KW-0479">Metal-binding</keyword>
<dbReference type="PRINTS" id="PR00120">
    <property type="entry name" value="HATPASE"/>
</dbReference>
<evidence type="ECO:0000313" key="17">
    <source>
        <dbReference type="EMBL" id="ASK78968.1"/>
    </source>
</evidence>
<name>A0A220VEX4_9GAMM</name>
<dbReference type="OrthoDB" id="9814270at2"/>
<dbReference type="NCBIfam" id="TIGR01525">
    <property type="entry name" value="ATPase-IB_hvy"/>
    <property type="match status" value="1"/>
</dbReference>
<protein>
    <recommendedName>
        <fullName evidence="3">P-type Cu(+) transporter</fullName>
        <ecNumber evidence="3">7.2.2.8</ecNumber>
    </recommendedName>
</protein>
<evidence type="ECO:0000256" key="12">
    <source>
        <dbReference type="ARBA" id="ARBA00023008"/>
    </source>
</evidence>
<dbReference type="InterPro" id="IPR001757">
    <property type="entry name" value="P_typ_ATPase"/>
</dbReference>
<keyword evidence="5 16" id="KW-0812">Transmembrane</keyword>
<dbReference type="PROSITE" id="PS01229">
    <property type="entry name" value="COF_2"/>
    <property type="match status" value="1"/>
</dbReference>
<organism evidence="17 18">
    <name type="scientific">Paraphotobacterium marinum</name>
    <dbReference type="NCBI Taxonomy" id="1755811"/>
    <lineage>
        <taxon>Bacteria</taxon>
        <taxon>Pseudomonadati</taxon>
        <taxon>Pseudomonadota</taxon>
        <taxon>Gammaproteobacteria</taxon>
        <taxon>Vibrionales</taxon>
        <taxon>Vibrionaceae</taxon>
        <taxon>Paraphotobacterium</taxon>
    </lineage>
</organism>
<evidence type="ECO:0000256" key="1">
    <source>
        <dbReference type="ARBA" id="ARBA00004127"/>
    </source>
</evidence>
<dbReference type="EC" id="7.2.2.8" evidence="3"/>
<feature type="transmembrane region" description="Helical" evidence="16">
    <location>
        <begin position="40"/>
        <end position="63"/>
    </location>
</feature>
<dbReference type="FunFam" id="3.40.50.1000:FF:000144">
    <property type="entry name" value="copper-transporting ATPase 1 isoform X2"/>
    <property type="match status" value="1"/>
</dbReference>
<proteinExistence type="inferred from homology"/>
<dbReference type="Proteomes" id="UP000242175">
    <property type="component" value="Chromosome small"/>
</dbReference>
<dbReference type="PRINTS" id="PR00119">
    <property type="entry name" value="CATATPASE"/>
</dbReference>
<evidence type="ECO:0000256" key="9">
    <source>
        <dbReference type="ARBA" id="ARBA00022840"/>
    </source>
</evidence>
<dbReference type="SFLD" id="SFLDF00027">
    <property type="entry name" value="p-type_atpase"/>
    <property type="match status" value="1"/>
</dbReference>
<evidence type="ECO:0000256" key="14">
    <source>
        <dbReference type="ARBA" id="ARBA00023136"/>
    </source>
</evidence>
<feature type="transmembrane region" description="Helical" evidence="16">
    <location>
        <begin position="372"/>
        <end position="394"/>
    </location>
</feature>
<sequence>MKPKITQIVDKVTSYFVPAIFLISIVAMIIWYFFAPVPKATFLITIGISVLVIACPCALGLATPMSVLSGISRAAKMGIFIRNGDALQVSSKISHVVFDKTGTITKGKPSITEFEIYTSKYNYNEIIELISSLENNSDHPISLAFKDENKGKPLPISNFKNHVGFGISGEINHKTYYVGSDFLLKKLLVDKEKMKIKTSHNVYLFHENHLLASFLVSDMVREESYDTVKALKKMGIKSILLTGDQLLTAKKVARQVGIDEVYAEVKPQEKQDKVIEMQQKGYTLAMIGDGINDAPALAQADVSFAMGSGSDVALTSSDIIILNTNLTSIPKAIKLSKLTIRNIKQNLIGSFFYNSIGLIIATGIFYPFFHYLLSPIIASLAMALSSVTVIFNALRLRFMKIYKQ</sequence>
<comment type="catalytic activity">
    <reaction evidence="15">
        <text>Cu(+)(in) + ATP + H2O = Cu(+)(out) + ADP + phosphate + H(+)</text>
        <dbReference type="Rhea" id="RHEA:25792"/>
        <dbReference type="ChEBI" id="CHEBI:15377"/>
        <dbReference type="ChEBI" id="CHEBI:15378"/>
        <dbReference type="ChEBI" id="CHEBI:30616"/>
        <dbReference type="ChEBI" id="CHEBI:43474"/>
        <dbReference type="ChEBI" id="CHEBI:49552"/>
        <dbReference type="ChEBI" id="CHEBI:456216"/>
        <dbReference type="EC" id="7.2.2.8"/>
    </reaction>
</comment>
<keyword evidence="4" id="KW-0813">Transport</keyword>
<comment type="subcellular location">
    <subcellularLocation>
        <location evidence="16">Cell membrane</location>
    </subcellularLocation>
    <subcellularLocation>
        <location evidence="1">Endomembrane system</location>
        <topology evidence="1">Multi-pass membrane protein</topology>
    </subcellularLocation>
</comment>
<dbReference type="GO" id="GO:0005507">
    <property type="term" value="F:copper ion binding"/>
    <property type="evidence" value="ECO:0007669"/>
    <property type="project" value="TreeGrafter"/>
</dbReference>
<gene>
    <name evidence="17" type="ORF">CF386_07830</name>
</gene>
<dbReference type="Pfam" id="PF00702">
    <property type="entry name" value="Hydrolase"/>
    <property type="match status" value="1"/>
</dbReference>
<keyword evidence="12" id="KW-0186">Copper</keyword>
<evidence type="ECO:0000256" key="5">
    <source>
        <dbReference type="ARBA" id="ARBA00022692"/>
    </source>
</evidence>
<keyword evidence="9 16" id="KW-0067">ATP-binding</keyword>
<dbReference type="SFLD" id="SFLDG00002">
    <property type="entry name" value="C1.7:_P-type_atpase_like"/>
    <property type="match status" value="1"/>
</dbReference>
<keyword evidence="7 16" id="KW-0547">Nucleotide-binding</keyword>
<evidence type="ECO:0000313" key="18">
    <source>
        <dbReference type="Proteomes" id="UP000242175"/>
    </source>
</evidence>
<keyword evidence="18" id="KW-1185">Reference proteome</keyword>
<dbReference type="GO" id="GO:0140581">
    <property type="term" value="F:P-type monovalent copper transporter activity"/>
    <property type="evidence" value="ECO:0007669"/>
    <property type="project" value="UniProtKB-EC"/>
</dbReference>
<dbReference type="GO" id="GO:0005524">
    <property type="term" value="F:ATP binding"/>
    <property type="evidence" value="ECO:0007669"/>
    <property type="project" value="UniProtKB-UniRule"/>
</dbReference>
<dbReference type="Gene3D" id="3.40.1110.10">
    <property type="entry name" value="Calcium-transporting ATPase, cytoplasmic domain N"/>
    <property type="match status" value="1"/>
</dbReference>
<dbReference type="PANTHER" id="PTHR43520">
    <property type="entry name" value="ATP7, ISOFORM B"/>
    <property type="match status" value="1"/>
</dbReference>
<dbReference type="InterPro" id="IPR036412">
    <property type="entry name" value="HAD-like_sf"/>
</dbReference>
<dbReference type="GO" id="GO:0043682">
    <property type="term" value="F:P-type divalent copper transporter activity"/>
    <property type="evidence" value="ECO:0007669"/>
    <property type="project" value="TreeGrafter"/>
</dbReference>
<dbReference type="InterPro" id="IPR018303">
    <property type="entry name" value="ATPase_P-typ_P_site"/>
</dbReference>
<dbReference type="SFLD" id="SFLDS00003">
    <property type="entry name" value="Haloacid_Dehalogenase"/>
    <property type="match status" value="1"/>
</dbReference>
<dbReference type="SUPFAM" id="SSF81665">
    <property type="entry name" value="Calcium ATPase, transmembrane domain M"/>
    <property type="match status" value="1"/>
</dbReference>
<dbReference type="InterPro" id="IPR023214">
    <property type="entry name" value="HAD_sf"/>
</dbReference>
<dbReference type="PANTHER" id="PTHR43520:SF8">
    <property type="entry name" value="P-TYPE CU(+) TRANSPORTER"/>
    <property type="match status" value="1"/>
</dbReference>
<feature type="transmembrane region" description="Helical" evidence="16">
    <location>
        <begin position="12"/>
        <end position="34"/>
    </location>
</feature>
<evidence type="ECO:0000256" key="6">
    <source>
        <dbReference type="ARBA" id="ARBA00022723"/>
    </source>
</evidence>
<dbReference type="NCBIfam" id="TIGR01494">
    <property type="entry name" value="ATPase_P-type"/>
    <property type="match status" value="1"/>
</dbReference>
<dbReference type="GO" id="GO:0005886">
    <property type="term" value="C:plasma membrane"/>
    <property type="evidence" value="ECO:0007669"/>
    <property type="project" value="UniProtKB-SubCell"/>
</dbReference>
<evidence type="ECO:0000256" key="11">
    <source>
        <dbReference type="ARBA" id="ARBA00022989"/>
    </source>
</evidence>
<feature type="transmembrane region" description="Helical" evidence="16">
    <location>
        <begin position="347"/>
        <end position="366"/>
    </location>
</feature>
<evidence type="ECO:0000256" key="3">
    <source>
        <dbReference type="ARBA" id="ARBA00012517"/>
    </source>
</evidence>
<dbReference type="Gene3D" id="3.40.50.1000">
    <property type="entry name" value="HAD superfamily/HAD-like"/>
    <property type="match status" value="1"/>
</dbReference>
<accession>A0A220VEX4</accession>
<dbReference type="GO" id="GO:0016887">
    <property type="term" value="F:ATP hydrolysis activity"/>
    <property type="evidence" value="ECO:0007669"/>
    <property type="project" value="InterPro"/>
</dbReference>
<dbReference type="InterPro" id="IPR044492">
    <property type="entry name" value="P_typ_ATPase_HD_dom"/>
</dbReference>
<keyword evidence="11 16" id="KW-1133">Transmembrane helix</keyword>
<keyword evidence="16" id="KW-1003">Cell membrane</keyword>
<evidence type="ECO:0000256" key="8">
    <source>
        <dbReference type="ARBA" id="ARBA00022796"/>
    </source>
</evidence>
<dbReference type="AlphaFoldDB" id="A0A220VEX4"/>
<comment type="similarity">
    <text evidence="2 16">Belongs to the cation transport ATPase (P-type) (TC 3.A.3) family. Type IB subfamily.</text>
</comment>
<evidence type="ECO:0000256" key="15">
    <source>
        <dbReference type="ARBA" id="ARBA00049289"/>
    </source>
</evidence>
<evidence type="ECO:0000256" key="2">
    <source>
        <dbReference type="ARBA" id="ARBA00006024"/>
    </source>
</evidence>
<dbReference type="InterPro" id="IPR027256">
    <property type="entry name" value="P-typ_ATPase_IB"/>
</dbReference>
<dbReference type="InterPro" id="IPR023298">
    <property type="entry name" value="ATPase_P-typ_TM_dom_sf"/>
</dbReference>
<dbReference type="EMBL" id="CP022356">
    <property type="protein sequence ID" value="ASK78968.1"/>
    <property type="molecule type" value="Genomic_DNA"/>
</dbReference>